<dbReference type="InterPro" id="IPR007016">
    <property type="entry name" value="O-antigen_ligase-rel_domated"/>
</dbReference>
<feature type="domain" description="O-antigen ligase-related" evidence="6">
    <location>
        <begin position="222"/>
        <end position="356"/>
    </location>
</feature>
<feature type="transmembrane region" description="Helical" evidence="5">
    <location>
        <begin position="141"/>
        <end position="166"/>
    </location>
</feature>
<evidence type="ECO:0000313" key="8">
    <source>
        <dbReference type="Proteomes" id="UP000024284"/>
    </source>
</evidence>
<feature type="transmembrane region" description="Helical" evidence="5">
    <location>
        <begin position="115"/>
        <end position="135"/>
    </location>
</feature>
<sequence>MQTSRYQTSSYVPPMRRPSGAAQVQPQFWTDELHRWEFMLLQGAVFFAPYNSFRYPSIYITLSDMMFAGAFFLRVSTGRVSAPFANLTWLWLLGLLMLSGGLFIGSVFKGDVVRCLVLTAQYCFAYLLVPLVLLRRPEEEVIRLIKCGIWGMAVMCLLGAIVYWAGHYSTERVQMALVTGNKRLQGFAGNPNGMAVLTVMAMPLVWLLLLSNQMRRWVALLCMALLITGVILTSSNTGLYSMVAAALIFFGGRRNFKTLIIIGLLGSAALTLGQNYLPATFQTRVLSAVNSGDLSSAGTFEGRQELNKEALEMADENLLIGLGADQYRHASRHGLPVHNLYLLLLNEGGGLSLLGYLVLLAVPVLAGIAGYRTRYGKLVLLTIFTTVVTFANALMAMPHTYGRCWFLFVFLAVSPALVGQGVINPRLFPSTTQRRGTRSTLPPLES</sequence>
<evidence type="ECO:0000256" key="5">
    <source>
        <dbReference type="SAM" id="Phobius"/>
    </source>
</evidence>
<dbReference type="STRING" id="76947.GCA_002080435_01334"/>
<accession>A0A086PAN2</accession>
<evidence type="ECO:0000256" key="3">
    <source>
        <dbReference type="ARBA" id="ARBA00022989"/>
    </source>
</evidence>
<dbReference type="GO" id="GO:0016020">
    <property type="term" value="C:membrane"/>
    <property type="evidence" value="ECO:0007669"/>
    <property type="project" value="UniProtKB-SubCell"/>
</dbReference>
<comment type="subcellular location">
    <subcellularLocation>
        <location evidence="1">Membrane</location>
        <topology evidence="1">Multi-pass membrane protein</topology>
    </subcellularLocation>
</comment>
<dbReference type="AlphaFoldDB" id="A0A086PAN2"/>
<dbReference type="Proteomes" id="UP000024284">
    <property type="component" value="Unassembled WGS sequence"/>
</dbReference>
<feature type="transmembrane region" description="Helical" evidence="5">
    <location>
        <begin position="217"/>
        <end position="250"/>
    </location>
</feature>
<organism evidence="7 8">
    <name type="scientific">Sphingobium herbicidovorans (strain ATCC 700291 / DSM 11019 / CCUG 56400 / KCTC 2939 / LMG 18315 / NBRC 16415 / MH)</name>
    <name type="common">Sphingomonas herbicidovorans</name>
    <dbReference type="NCBI Taxonomy" id="1219045"/>
    <lineage>
        <taxon>Bacteria</taxon>
        <taxon>Pseudomonadati</taxon>
        <taxon>Pseudomonadota</taxon>
        <taxon>Alphaproteobacteria</taxon>
        <taxon>Sphingomonadales</taxon>
        <taxon>Sphingomonadaceae</taxon>
        <taxon>Sphingobium</taxon>
    </lineage>
</organism>
<keyword evidence="8" id="KW-1185">Reference proteome</keyword>
<name>A0A086PAN2_SPHHM</name>
<feature type="transmembrane region" description="Helical" evidence="5">
    <location>
        <begin position="187"/>
        <end position="211"/>
    </location>
</feature>
<dbReference type="Pfam" id="PF04932">
    <property type="entry name" value="Wzy_C"/>
    <property type="match status" value="1"/>
</dbReference>
<keyword evidence="2 5" id="KW-0812">Transmembrane</keyword>
<comment type="caution">
    <text evidence="7">The sequence shown here is derived from an EMBL/GenBank/DDBJ whole genome shotgun (WGS) entry which is preliminary data.</text>
</comment>
<dbReference type="InterPro" id="IPR051533">
    <property type="entry name" value="WaaL-like"/>
</dbReference>
<feature type="transmembrane region" description="Helical" evidence="5">
    <location>
        <begin position="259"/>
        <end position="277"/>
    </location>
</feature>
<dbReference type="PATRIC" id="fig|1219045.3.peg.1689"/>
<evidence type="ECO:0000256" key="1">
    <source>
        <dbReference type="ARBA" id="ARBA00004141"/>
    </source>
</evidence>
<keyword evidence="4 5" id="KW-0472">Membrane</keyword>
<dbReference type="PANTHER" id="PTHR37422">
    <property type="entry name" value="TEICHURONIC ACID BIOSYNTHESIS PROTEIN TUAE"/>
    <property type="match status" value="1"/>
</dbReference>
<evidence type="ECO:0000256" key="4">
    <source>
        <dbReference type="ARBA" id="ARBA00023136"/>
    </source>
</evidence>
<evidence type="ECO:0000259" key="6">
    <source>
        <dbReference type="Pfam" id="PF04932"/>
    </source>
</evidence>
<gene>
    <name evidence="7" type="ORF">BV98_001654</name>
</gene>
<feature type="transmembrane region" description="Helical" evidence="5">
    <location>
        <begin position="353"/>
        <end position="371"/>
    </location>
</feature>
<dbReference type="EMBL" id="JFZA02000012">
    <property type="protein sequence ID" value="KFG90450.1"/>
    <property type="molecule type" value="Genomic_DNA"/>
</dbReference>
<proteinExistence type="predicted"/>
<dbReference type="eggNOG" id="COG3307">
    <property type="taxonomic scope" value="Bacteria"/>
</dbReference>
<dbReference type="PANTHER" id="PTHR37422:SF13">
    <property type="entry name" value="LIPOPOLYSACCHARIDE BIOSYNTHESIS PROTEIN PA4999-RELATED"/>
    <property type="match status" value="1"/>
</dbReference>
<feature type="transmembrane region" description="Helical" evidence="5">
    <location>
        <begin position="378"/>
        <end position="399"/>
    </location>
</feature>
<keyword evidence="3 5" id="KW-1133">Transmembrane helix</keyword>
<feature type="transmembrane region" description="Helical" evidence="5">
    <location>
        <begin position="89"/>
        <end position="108"/>
    </location>
</feature>
<evidence type="ECO:0000313" key="7">
    <source>
        <dbReference type="EMBL" id="KFG90450.1"/>
    </source>
</evidence>
<protein>
    <submittedName>
        <fullName evidence="7">Membrane protein</fullName>
    </submittedName>
</protein>
<feature type="transmembrane region" description="Helical" evidence="5">
    <location>
        <begin position="58"/>
        <end position="77"/>
    </location>
</feature>
<evidence type="ECO:0000256" key="2">
    <source>
        <dbReference type="ARBA" id="ARBA00022692"/>
    </source>
</evidence>
<reference evidence="7" key="1">
    <citation type="submission" date="2014-08" db="EMBL/GenBank/DDBJ databases">
        <title>Draft genome sequences of Sphingobium herbicidovorans.</title>
        <authorList>
            <person name="Gan H.M."/>
            <person name="Gan H.Y."/>
            <person name="Savka M.A."/>
        </authorList>
    </citation>
    <scope>NUCLEOTIDE SEQUENCE [LARGE SCALE GENOMIC DNA]</scope>
    <source>
        <strain evidence="7">NBRC 16415</strain>
    </source>
</reference>
<feature type="transmembrane region" description="Helical" evidence="5">
    <location>
        <begin position="405"/>
        <end position="428"/>
    </location>
</feature>